<evidence type="ECO:0000313" key="8">
    <source>
        <dbReference type="EMBL" id="MBB5019091.1"/>
    </source>
</evidence>
<gene>
    <name evidence="8" type="ORF">HNQ59_002389</name>
</gene>
<feature type="transmembrane region" description="Helical" evidence="7">
    <location>
        <begin position="137"/>
        <end position="168"/>
    </location>
</feature>
<keyword evidence="4 7" id="KW-0812">Transmembrane</keyword>
<evidence type="ECO:0000256" key="1">
    <source>
        <dbReference type="ARBA" id="ARBA00004651"/>
    </source>
</evidence>
<comment type="similarity">
    <text evidence="2">Belongs to the chromate ion transporter (CHR) (TC 2.A.51) family.</text>
</comment>
<evidence type="ECO:0000256" key="2">
    <source>
        <dbReference type="ARBA" id="ARBA00005262"/>
    </source>
</evidence>
<evidence type="ECO:0000256" key="7">
    <source>
        <dbReference type="SAM" id="Phobius"/>
    </source>
</evidence>
<dbReference type="GO" id="GO:0015109">
    <property type="term" value="F:chromate transmembrane transporter activity"/>
    <property type="evidence" value="ECO:0007669"/>
    <property type="project" value="InterPro"/>
</dbReference>
<keyword evidence="6 7" id="KW-0472">Membrane</keyword>
<dbReference type="Proteomes" id="UP000575898">
    <property type="component" value="Unassembled WGS sequence"/>
</dbReference>
<dbReference type="PANTHER" id="PTHR43663">
    <property type="entry name" value="CHROMATE TRANSPORT PROTEIN-RELATED"/>
    <property type="match status" value="1"/>
</dbReference>
<name>A0A840MV91_9PROT</name>
<evidence type="ECO:0000256" key="4">
    <source>
        <dbReference type="ARBA" id="ARBA00022692"/>
    </source>
</evidence>
<dbReference type="GO" id="GO:0005886">
    <property type="term" value="C:plasma membrane"/>
    <property type="evidence" value="ECO:0007669"/>
    <property type="project" value="UniProtKB-SubCell"/>
</dbReference>
<accession>A0A840MV91</accession>
<reference evidence="8 9" key="1">
    <citation type="submission" date="2020-08" db="EMBL/GenBank/DDBJ databases">
        <title>Genomic Encyclopedia of Type Strains, Phase IV (KMG-IV): sequencing the most valuable type-strain genomes for metagenomic binning, comparative biology and taxonomic classification.</title>
        <authorList>
            <person name="Goeker M."/>
        </authorList>
    </citation>
    <scope>NUCLEOTIDE SEQUENCE [LARGE SCALE GENOMIC DNA]</scope>
    <source>
        <strain evidence="8 9">DSM 27165</strain>
    </source>
</reference>
<dbReference type="AlphaFoldDB" id="A0A840MV91"/>
<comment type="caution">
    <text evidence="8">The sequence shown here is derived from an EMBL/GenBank/DDBJ whole genome shotgun (WGS) entry which is preliminary data.</text>
</comment>
<dbReference type="RefSeq" id="WP_246490966.1">
    <property type="nucleotide sequence ID" value="NZ_JACHHY010000013.1"/>
</dbReference>
<proteinExistence type="inferred from homology"/>
<comment type="subcellular location">
    <subcellularLocation>
        <location evidence="1">Cell membrane</location>
        <topology evidence="1">Multi-pass membrane protein</topology>
    </subcellularLocation>
</comment>
<dbReference type="InterPro" id="IPR052518">
    <property type="entry name" value="CHR_Transporter"/>
</dbReference>
<keyword evidence="9" id="KW-1185">Reference proteome</keyword>
<feature type="transmembrane region" description="Helical" evidence="7">
    <location>
        <begin position="111"/>
        <end position="131"/>
    </location>
</feature>
<keyword evidence="3" id="KW-1003">Cell membrane</keyword>
<dbReference type="PANTHER" id="PTHR43663:SF1">
    <property type="entry name" value="CHROMATE TRANSPORTER"/>
    <property type="match status" value="1"/>
</dbReference>
<dbReference type="InterPro" id="IPR003370">
    <property type="entry name" value="Chromate_transpt"/>
</dbReference>
<organism evidence="8 9">
    <name type="scientific">Chitinivorax tropicus</name>
    <dbReference type="NCBI Taxonomy" id="714531"/>
    <lineage>
        <taxon>Bacteria</taxon>
        <taxon>Pseudomonadati</taxon>
        <taxon>Pseudomonadota</taxon>
        <taxon>Betaproteobacteria</taxon>
        <taxon>Chitinivorax</taxon>
    </lineage>
</organism>
<evidence type="ECO:0000256" key="6">
    <source>
        <dbReference type="ARBA" id="ARBA00023136"/>
    </source>
</evidence>
<feature type="transmembrane region" description="Helical" evidence="7">
    <location>
        <begin position="67"/>
        <end position="91"/>
    </location>
</feature>
<evidence type="ECO:0000313" key="9">
    <source>
        <dbReference type="Proteomes" id="UP000575898"/>
    </source>
</evidence>
<protein>
    <submittedName>
        <fullName evidence="8">Chromate transporter</fullName>
    </submittedName>
</protein>
<sequence>MLQLIMTFAMLSLLAVGGANSTMLEIHRQSVVVHQWLTDAEFTTLFALTQAAPGPNVLIVSLIGWKVAGLTGGVVTTLAMCGPSSVLAFAVARLSDRFRDSPWRRWIQRGLAPVAVGMVLGSAGLLVQMTGVNSMCWLVAGVSTAIFLCTRLHPLWVLACAGALNLWLGA</sequence>
<evidence type="ECO:0000256" key="5">
    <source>
        <dbReference type="ARBA" id="ARBA00022989"/>
    </source>
</evidence>
<dbReference type="Pfam" id="PF02417">
    <property type="entry name" value="Chromate_transp"/>
    <property type="match status" value="1"/>
</dbReference>
<dbReference type="EMBL" id="JACHHY010000013">
    <property type="protein sequence ID" value="MBB5019091.1"/>
    <property type="molecule type" value="Genomic_DNA"/>
</dbReference>
<keyword evidence="5 7" id="KW-1133">Transmembrane helix</keyword>
<evidence type="ECO:0000256" key="3">
    <source>
        <dbReference type="ARBA" id="ARBA00022475"/>
    </source>
</evidence>